<dbReference type="AlphaFoldDB" id="D8SZZ7"/>
<dbReference type="EMBL" id="GL377657">
    <property type="protein sequence ID" value="EFJ09933.1"/>
    <property type="molecule type" value="Genomic_DNA"/>
</dbReference>
<sequence>MPSSSDLGWQWLGERGTYSEIGNAGRPEAGCCNGRIKYTPQPFVQSGSTIPIKTFFVSDRYFRRRDECTPAVQPGTAYRGGASQYNVVVKANPPLFGIAHSPHSSVDWHTIRGRGQQFCVGTHQELIPDECGERRQQQQQPSDFRSRKVTRLTCFRNFEAVTASAIKSRERSFLSCIYFFDKDWPVLQTLQCSHCHCGARDLPNISRRDLTKCHALELNADSSRKQERGLRASVLTVAAANDEVSMAVAYCPCWGISRAVGFENVGIEKVFGVLAAVEEGTAAQLIE</sequence>
<gene>
    <name evidence="1" type="ORF">SELMODRAFT_427558</name>
</gene>
<evidence type="ECO:0000313" key="2">
    <source>
        <dbReference type="Proteomes" id="UP000001514"/>
    </source>
</evidence>
<dbReference type="InParanoid" id="D8SZZ7"/>
<keyword evidence="2" id="KW-1185">Reference proteome</keyword>
<accession>D8SZZ7</accession>
<dbReference type="Proteomes" id="UP000001514">
    <property type="component" value="Unassembled WGS sequence"/>
</dbReference>
<dbReference type="KEGG" id="smo:SELMODRAFT_427558"/>
<proteinExistence type="predicted"/>
<name>D8SZZ7_SELML</name>
<evidence type="ECO:0000313" key="1">
    <source>
        <dbReference type="EMBL" id="EFJ09933.1"/>
    </source>
</evidence>
<dbReference type="Gramene" id="EFJ09933">
    <property type="protein sequence ID" value="EFJ09933"/>
    <property type="gene ID" value="SELMODRAFT_427558"/>
</dbReference>
<dbReference type="HOGENOM" id="CLU_971141_0_0_1"/>
<reference evidence="1 2" key="1">
    <citation type="journal article" date="2011" name="Science">
        <title>The Selaginella genome identifies genetic changes associated with the evolution of vascular plants.</title>
        <authorList>
            <person name="Banks J.A."/>
            <person name="Nishiyama T."/>
            <person name="Hasebe M."/>
            <person name="Bowman J.L."/>
            <person name="Gribskov M."/>
            <person name="dePamphilis C."/>
            <person name="Albert V.A."/>
            <person name="Aono N."/>
            <person name="Aoyama T."/>
            <person name="Ambrose B.A."/>
            <person name="Ashton N.W."/>
            <person name="Axtell M.J."/>
            <person name="Barker E."/>
            <person name="Barker M.S."/>
            <person name="Bennetzen J.L."/>
            <person name="Bonawitz N.D."/>
            <person name="Chapple C."/>
            <person name="Cheng C."/>
            <person name="Correa L.G."/>
            <person name="Dacre M."/>
            <person name="DeBarry J."/>
            <person name="Dreyer I."/>
            <person name="Elias M."/>
            <person name="Engstrom E.M."/>
            <person name="Estelle M."/>
            <person name="Feng L."/>
            <person name="Finet C."/>
            <person name="Floyd S.K."/>
            <person name="Frommer W.B."/>
            <person name="Fujita T."/>
            <person name="Gramzow L."/>
            <person name="Gutensohn M."/>
            <person name="Harholt J."/>
            <person name="Hattori M."/>
            <person name="Heyl A."/>
            <person name="Hirai T."/>
            <person name="Hiwatashi Y."/>
            <person name="Ishikawa M."/>
            <person name="Iwata M."/>
            <person name="Karol K.G."/>
            <person name="Koehler B."/>
            <person name="Kolukisaoglu U."/>
            <person name="Kubo M."/>
            <person name="Kurata T."/>
            <person name="Lalonde S."/>
            <person name="Li K."/>
            <person name="Li Y."/>
            <person name="Litt A."/>
            <person name="Lyons E."/>
            <person name="Manning G."/>
            <person name="Maruyama T."/>
            <person name="Michael T.P."/>
            <person name="Mikami K."/>
            <person name="Miyazaki S."/>
            <person name="Morinaga S."/>
            <person name="Murata T."/>
            <person name="Mueller-Roeber B."/>
            <person name="Nelson D.R."/>
            <person name="Obara M."/>
            <person name="Oguri Y."/>
            <person name="Olmstead R.G."/>
            <person name="Onodera N."/>
            <person name="Petersen B.L."/>
            <person name="Pils B."/>
            <person name="Prigge M."/>
            <person name="Rensing S.A."/>
            <person name="Riano-Pachon D.M."/>
            <person name="Roberts A.W."/>
            <person name="Sato Y."/>
            <person name="Scheller H.V."/>
            <person name="Schulz B."/>
            <person name="Schulz C."/>
            <person name="Shakirov E.V."/>
            <person name="Shibagaki N."/>
            <person name="Shinohara N."/>
            <person name="Shippen D.E."/>
            <person name="Soerensen I."/>
            <person name="Sotooka R."/>
            <person name="Sugimoto N."/>
            <person name="Sugita M."/>
            <person name="Sumikawa N."/>
            <person name="Tanurdzic M."/>
            <person name="Theissen G."/>
            <person name="Ulvskov P."/>
            <person name="Wakazuki S."/>
            <person name="Weng J.K."/>
            <person name="Willats W.W."/>
            <person name="Wipf D."/>
            <person name="Wolf P.G."/>
            <person name="Yang L."/>
            <person name="Zimmer A.D."/>
            <person name="Zhu Q."/>
            <person name="Mitros T."/>
            <person name="Hellsten U."/>
            <person name="Loque D."/>
            <person name="Otillar R."/>
            <person name="Salamov A."/>
            <person name="Schmutz J."/>
            <person name="Shapiro H."/>
            <person name="Lindquist E."/>
            <person name="Lucas S."/>
            <person name="Rokhsar D."/>
            <person name="Grigoriev I.V."/>
        </authorList>
    </citation>
    <scope>NUCLEOTIDE SEQUENCE [LARGE SCALE GENOMIC DNA]</scope>
</reference>
<organism evidence="2">
    <name type="scientific">Selaginella moellendorffii</name>
    <name type="common">Spikemoss</name>
    <dbReference type="NCBI Taxonomy" id="88036"/>
    <lineage>
        <taxon>Eukaryota</taxon>
        <taxon>Viridiplantae</taxon>
        <taxon>Streptophyta</taxon>
        <taxon>Embryophyta</taxon>
        <taxon>Tracheophyta</taxon>
        <taxon>Lycopodiopsida</taxon>
        <taxon>Selaginellales</taxon>
        <taxon>Selaginellaceae</taxon>
        <taxon>Selaginella</taxon>
    </lineage>
</organism>
<protein>
    <submittedName>
        <fullName evidence="1">Uncharacterized protein</fullName>
    </submittedName>
</protein>